<dbReference type="SUPFAM" id="SSF56954">
    <property type="entry name" value="Outer membrane efflux proteins (OEP)"/>
    <property type="match status" value="1"/>
</dbReference>
<name>A0ABW5CXW3_9BACT</name>
<dbReference type="EMBL" id="JBHUIM010000001">
    <property type="protein sequence ID" value="MFD2246442.1"/>
    <property type="molecule type" value="Genomic_DNA"/>
</dbReference>
<protein>
    <submittedName>
        <fullName evidence="10">TolC family protein</fullName>
    </submittedName>
</protein>
<dbReference type="PANTHER" id="PTHR30026:SF20">
    <property type="entry name" value="OUTER MEMBRANE PROTEIN TOLC"/>
    <property type="match status" value="1"/>
</dbReference>
<keyword evidence="8" id="KW-0175">Coiled coil</keyword>
<evidence type="ECO:0000256" key="5">
    <source>
        <dbReference type="ARBA" id="ARBA00022692"/>
    </source>
</evidence>
<keyword evidence="7" id="KW-0998">Cell outer membrane</keyword>
<dbReference type="Gene3D" id="1.20.1600.10">
    <property type="entry name" value="Outer membrane efflux proteins (OEP)"/>
    <property type="match status" value="1"/>
</dbReference>
<keyword evidence="9" id="KW-0732">Signal</keyword>
<evidence type="ECO:0000256" key="8">
    <source>
        <dbReference type="SAM" id="Coils"/>
    </source>
</evidence>
<proteinExistence type="inferred from homology"/>
<keyword evidence="6" id="KW-0472">Membrane</keyword>
<dbReference type="Pfam" id="PF02321">
    <property type="entry name" value="OEP"/>
    <property type="match status" value="2"/>
</dbReference>
<evidence type="ECO:0000313" key="10">
    <source>
        <dbReference type="EMBL" id="MFD2246442.1"/>
    </source>
</evidence>
<comment type="caution">
    <text evidence="10">The sequence shown here is derived from an EMBL/GenBank/DDBJ whole genome shotgun (WGS) entry which is preliminary data.</text>
</comment>
<feature type="chain" id="PRO_5046873420" evidence="9">
    <location>
        <begin position="23"/>
        <end position="488"/>
    </location>
</feature>
<keyword evidence="3" id="KW-0813">Transport</keyword>
<evidence type="ECO:0000313" key="11">
    <source>
        <dbReference type="Proteomes" id="UP001597374"/>
    </source>
</evidence>
<evidence type="ECO:0000256" key="9">
    <source>
        <dbReference type="SAM" id="SignalP"/>
    </source>
</evidence>
<feature type="coiled-coil region" evidence="8">
    <location>
        <begin position="405"/>
        <end position="439"/>
    </location>
</feature>
<evidence type="ECO:0000256" key="6">
    <source>
        <dbReference type="ARBA" id="ARBA00023136"/>
    </source>
</evidence>
<sequence>MKKKISLIIAFTALLGTLGVRAQDAQSFSLQQSIDYALQNRVNLKAARNQQEIDKAKVGEIRAMGLPQIDVSAEVGNNFIRQKTLFDPNTFGGAPALEPFVITPEQIKSGEPITLTPVYSQPGPRTEGLIAVSFVQPYAGGLTLSGSQLLFDGSYLIGLKAAKTYTELSRKSTTQSEIEVAELVSKAYYSVLVSRERIELLNQNLARLDTLLKQTQVMFENGVAEKLDVDRLRVSMNNLAVQKQRTERLLELSINQLKFQMGMDHKEQLVLTDKLSEVEVDLSKVSTDSFNYKSRIEYSILETQRDLAMLNLRNVRSGYLPKLYLNARYGYNGVGSSLSDVLSVRAGYDNVVDRNYFDYGYVGVQLQVPVFDGLRKHYQIQQSKLTLENTRLGFQQLEQSIDLQLDQASAELNNSLAVLKSERENMELAEEIARVAKIKFQEGVGSNLEVVNAETDLREAQTNYYAAMYDALISKVNLDKATGTLLTK</sequence>
<comment type="similarity">
    <text evidence="2">Belongs to the outer membrane factor (OMF) (TC 1.B.17) family.</text>
</comment>
<keyword evidence="11" id="KW-1185">Reference proteome</keyword>
<accession>A0ABW5CXW3</accession>
<evidence type="ECO:0000256" key="4">
    <source>
        <dbReference type="ARBA" id="ARBA00022452"/>
    </source>
</evidence>
<dbReference type="InterPro" id="IPR003423">
    <property type="entry name" value="OMP_efflux"/>
</dbReference>
<evidence type="ECO:0000256" key="7">
    <source>
        <dbReference type="ARBA" id="ARBA00023237"/>
    </source>
</evidence>
<organism evidence="10 11">
    <name type="scientific">Pontibacter ruber</name>
    <dbReference type="NCBI Taxonomy" id="1343895"/>
    <lineage>
        <taxon>Bacteria</taxon>
        <taxon>Pseudomonadati</taxon>
        <taxon>Bacteroidota</taxon>
        <taxon>Cytophagia</taxon>
        <taxon>Cytophagales</taxon>
        <taxon>Hymenobacteraceae</taxon>
        <taxon>Pontibacter</taxon>
    </lineage>
</organism>
<evidence type="ECO:0000256" key="1">
    <source>
        <dbReference type="ARBA" id="ARBA00004442"/>
    </source>
</evidence>
<keyword evidence="4" id="KW-1134">Transmembrane beta strand</keyword>
<dbReference type="Proteomes" id="UP001597374">
    <property type="component" value="Unassembled WGS sequence"/>
</dbReference>
<dbReference type="RefSeq" id="WP_250428207.1">
    <property type="nucleotide sequence ID" value="NZ_JALPRR010000001.1"/>
</dbReference>
<dbReference type="InterPro" id="IPR051906">
    <property type="entry name" value="TolC-like"/>
</dbReference>
<evidence type="ECO:0000256" key="3">
    <source>
        <dbReference type="ARBA" id="ARBA00022448"/>
    </source>
</evidence>
<dbReference type="PANTHER" id="PTHR30026">
    <property type="entry name" value="OUTER MEMBRANE PROTEIN TOLC"/>
    <property type="match status" value="1"/>
</dbReference>
<reference evidence="11" key="1">
    <citation type="journal article" date="2019" name="Int. J. Syst. Evol. Microbiol.">
        <title>The Global Catalogue of Microorganisms (GCM) 10K type strain sequencing project: providing services to taxonomists for standard genome sequencing and annotation.</title>
        <authorList>
            <consortium name="The Broad Institute Genomics Platform"/>
            <consortium name="The Broad Institute Genome Sequencing Center for Infectious Disease"/>
            <person name="Wu L."/>
            <person name="Ma J."/>
        </authorList>
    </citation>
    <scope>NUCLEOTIDE SEQUENCE [LARGE SCALE GENOMIC DNA]</scope>
    <source>
        <strain evidence="11">CGMCC 4.1782</strain>
    </source>
</reference>
<feature type="signal peptide" evidence="9">
    <location>
        <begin position="1"/>
        <end position="22"/>
    </location>
</feature>
<comment type="subcellular location">
    <subcellularLocation>
        <location evidence="1">Cell outer membrane</location>
    </subcellularLocation>
</comment>
<gene>
    <name evidence="10" type="ORF">ACFSKP_09270</name>
</gene>
<evidence type="ECO:0000256" key="2">
    <source>
        <dbReference type="ARBA" id="ARBA00007613"/>
    </source>
</evidence>
<keyword evidence="5" id="KW-0812">Transmembrane</keyword>